<dbReference type="OrthoDB" id="9773461at2"/>
<name>A0A6L6Q947_9BURK</name>
<evidence type="ECO:0000256" key="1">
    <source>
        <dbReference type="ARBA" id="ARBA00023002"/>
    </source>
</evidence>
<keyword evidence="1" id="KW-0560">Oxidoreductase</keyword>
<dbReference type="Gene3D" id="3.20.20.220">
    <property type="match status" value="1"/>
</dbReference>
<reference evidence="3 4" key="1">
    <citation type="submission" date="2019-11" db="EMBL/GenBank/DDBJ databases">
        <title>Type strains purchased from KCTC, JCM and DSMZ.</title>
        <authorList>
            <person name="Lu H."/>
        </authorList>
    </citation>
    <scope>NUCLEOTIDE SEQUENCE [LARGE SCALE GENOMIC DNA]</scope>
    <source>
        <strain evidence="3 4">KCTC 42409</strain>
    </source>
</reference>
<comment type="caution">
    <text evidence="3">The sequence shown here is derived from an EMBL/GenBank/DDBJ whole genome shotgun (WGS) entry which is preliminary data.</text>
</comment>
<dbReference type="SUPFAM" id="SSF51730">
    <property type="entry name" value="FAD-linked oxidoreductase"/>
    <property type="match status" value="1"/>
</dbReference>
<evidence type="ECO:0000313" key="4">
    <source>
        <dbReference type="Proteomes" id="UP000484015"/>
    </source>
</evidence>
<dbReference type="Pfam" id="PF01619">
    <property type="entry name" value="Pro_dh"/>
    <property type="match status" value="1"/>
</dbReference>
<dbReference type="InterPro" id="IPR015659">
    <property type="entry name" value="Proline_oxidase"/>
</dbReference>
<accession>A0A6L6Q947</accession>
<gene>
    <name evidence="3" type="ORF">GM668_26835</name>
</gene>
<organism evidence="3 4">
    <name type="scientific">Pseudoduganella ginsengisoli</name>
    <dbReference type="NCBI Taxonomy" id="1462440"/>
    <lineage>
        <taxon>Bacteria</taxon>
        <taxon>Pseudomonadati</taxon>
        <taxon>Pseudomonadota</taxon>
        <taxon>Betaproteobacteria</taxon>
        <taxon>Burkholderiales</taxon>
        <taxon>Oxalobacteraceae</taxon>
        <taxon>Telluria group</taxon>
        <taxon>Pseudoduganella</taxon>
    </lineage>
</organism>
<dbReference type="InterPro" id="IPR029041">
    <property type="entry name" value="FAD-linked_oxidoreductase-like"/>
</dbReference>
<dbReference type="GO" id="GO:0006562">
    <property type="term" value="P:L-proline catabolic process"/>
    <property type="evidence" value="ECO:0007669"/>
    <property type="project" value="InterPro"/>
</dbReference>
<evidence type="ECO:0000259" key="2">
    <source>
        <dbReference type="Pfam" id="PF01619"/>
    </source>
</evidence>
<sequence length="334" mass="36944">MFVPSPVIPSFPPEWQPVVDKAAASLRALALDLHAKERFCSDPVLQAYMHKVSQRYVAGQTVGDAVRRVAQIRAAGHRASAEYMGESVHDEALANAETEVFLNLVRALDAAGHDCSISFDLSHLGLLVDEELGYRNARRVIQAAASSGREVMISMENFERTDAIYRLYARLHGDGYANVGITMPARRHRSAQDLARLMEIPGRIRLVKGAFHEPESVSYARNSAELAQAYRSYAATLLRSGHLCSIATHDRSIQHDLTSLIASDGIAPGQYEFESLDGLGTEQVANLRAQGYATREYLVFGAEHFLYVLNRIAEEPVRVYQAITDLLADYTRPA</sequence>
<dbReference type="AlphaFoldDB" id="A0A6L6Q947"/>
<protein>
    <submittedName>
        <fullName evidence="3">Proline dehydrogenase</fullName>
    </submittedName>
</protein>
<evidence type="ECO:0000313" key="3">
    <source>
        <dbReference type="EMBL" id="MTW05698.1"/>
    </source>
</evidence>
<feature type="domain" description="Proline dehydrogenase" evidence="2">
    <location>
        <begin position="66"/>
        <end position="306"/>
    </location>
</feature>
<keyword evidence="4" id="KW-1185">Reference proteome</keyword>
<dbReference type="PANTHER" id="PTHR13914:SF0">
    <property type="entry name" value="PROLINE DEHYDROGENASE 1, MITOCHONDRIAL"/>
    <property type="match status" value="1"/>
</dbReference>
<dbReference type="EMBL" id="WNLA01000028">
    <property type="protein sequence ID" value="MTW05698.1"/>
    <property type="molecule type" value="Genomic_DNA"/>
</dbReference>
<dbReference type="Proteomes" id="UP000484015">
    <property type="component" value="Unassembled WGS sequence"/>
</dbReference>
<dbReference type="GO" id="GO:0004657">
    <property type="term" value="F:proline dehydrogenase activity"/>
    <property type="evidence" value="ECO:0007669"/>
    <property type="project" value="InterPro"/>
</dbReference>
<dbReference type="PANTHER" id="PTHR13914">
    <property type="entry name" value="PROLINE OXIDASE"/>
    <property type="match status" value="1"/>
</dbReference>
<proteinExistence type="predicted"/>
<dbReference type="InterPro" id="IPR002872">
    <property type="entry name" value="Proline_DH_dom"/>
</dbReference>